<dbReference type="SUPFAM" id="SSF49373">
    <property type="entry name" value="Invasin/intimin cell-adhesion fragments"/>
    <property type="match status" value="1"/>
</dbReference>
<dbReference type="EMBL" id="JBHTOA010000020">
    <property type="protein sequence ID" value="MFD1398634.1"/>
    <property type="molecule type" value="Genomic_DNA"/>
</dbReference>
<evidence type="ECO:0000313" key="3">
    <source>
        <dbReference type="Proteomes" id="UP001597199"/>
    </source>
</evidence>
<dbReference type="Pfam" id="PF02368">
    <property type="entry name" value="Big_2"/>
    <property type="match status" value="1"/>
</dbReference>
<dbReference type="SMART" id="SM00635">
    <property type="entry name" value="BID_2"/>
    <property type="match status" value="1"/>
</dbReference>
<dbReference type="RefSeq" id="WP_204119397.1">
    <property type="nucleotide sequence ID" value="NZ_BOLV01000015.1"/>
</dbReference>
<proteinExistence type="predicted"/>
<dbReference type="InterPro" id="IPR003343">
    <property type="entry name" value="Big_2"/>
</dbReference>
<dbReference type="InterPro" id="IPR008964">
    <property type="entry name" value="Invasin/intimin_cell_adhesion"/>
</dbReference>
<reference evidence="3" key="1">
    <citation type="journal article" date="2019" name="Int. J. Syst. Evol. Microbiol.">
        <title>The Global Catalogue of Microorganisms (GCM) 10K type strain sequencing project: providing services to taxonomists for standard genome sequencing and annotation.</title>
        <authorList>
            <consortium name="The Broad Institute Genomics Platform"/>
            <consortium name="The Broad Institute Genome Sequencing Center for Infectious Disease"/>
            <person name="Wu L."/>
            <person name="Ma J."/>
        </authorList>
    </citation>
    <scope>NUCLEOTIDE SEQUENCE [LARGE SCALE GENOMIC DNA]</scope>
    <source>
        <strain evidence="3">CCM 9110</strain>
    </source>
</reference>
<gene>
    <name evidence="2" type="ORF">ACFQ41_04880</name>
</gene>
<dbReference type="Gene3D" id="2.60.40.1080">
    <property type="match status" value="1"/>
</dbReference>
<protein>
    <submittedName>
        <fullName evidence="2">Ig domain-containing protein</fullName>
    </submittedName>
</protein>
<evidence type="ECO:0000313" key="2">
    <source>
        <dbReference type="EMBL" id="MFD1398634.1"/>
    </source>
</evidence>
<accession>A0ABW4BED5</accession>
<feature type="domain" description="BIG2" evidence="1">
    <location>
        <begin position="1"/>
        <end position="74"/>
    </location>
</feature>
<sequence>MALAPTSVSVEVGKTVQLTATVAPDDATETGTTFASSDDGIAKVDDHGLVTGVAAGSADITVTTKDGSKTAKSTVEVTAAAEG</sequence>
<comment type="caution">
    <text evidence="2">The sequence shown here is derived from an EMBL/GenBank/DDBJ whole genome shotgun (WGS) entry which is preliminary data.</text>
</comment>
<evidence type="ECO:0000259" key="1">
    <source>
        <dbReference type="SMART" id="SM00635"/>
    </source>
</evidence>
<organism evidence="2 3">
    <name type="scientific">Lacticaseibacillus suilingensis</name>
    <dbReference type="NCBI Taxonomy" id="2799577"/>
    <lineage>
        <taxon>Bacteria</taxon>
        <taxon>Bacillati</taxon>
        <taxon>Bacillota</taxon>
        <taxon>Bacilli</taxon>
        <taxon>Lactobacillales</taxon>
        <taxon>Lactobacillaceae</taxon>
        <taxon>Lacticaseibacillus</taxon>
    </lineage>
</organism>
<keyword evidence="3" id="KW-1185">Reference proteome</keyword>
<dbReference type="Proteomes" id="UP001597199">
    <property type="component" value="Unassembled WGS sequence"/>
</dbReference>
<name>A0ABW4BED5_9LACO</name>